<evidence type="ECO:0000313" key="3">
    <source>
        <dbReference type="Proteomes" id="UP000530424"/>
    </source>
</evidence>
<evidence type="ECO:0000313" key="2">
    <source>
        <dbReference type="EMBL" id="NYJ03323.1"/>
    </source>
</evidence>
<dbReference type="EMBL" id="JACCFP010000001">
    <property type="protein sequence ID" value="NYJ03323.1"/>
    <property type="molecule type" value="Genomic_DNA"/>
</dbReference>
<proteinExistence type="predicted"/>
<gene>
    <name evidence="2" type="ORF">HNR19_004021</name>
</gene>
<protein>
    <submittedName>
        <fullName evidence="2">Uncharacterized protein YbjT (DUF2867 family)</fullName>
    </submittedName>
</protein>
<organism evidence="2 3">
    <name type="scientific">Nocardioides thalensis</name>
    <dbReference type="NCBI Taxonomy" id="1914755"/>
    <lineage>
        <taxon>Bacteria</taxon>
        <taxon>Bacillati</taxon>
        <taxon>Actinomycetota</taxon>
        <taxon>Actinomycetes</taxon>
        <taxon>Propionibacteriales</taxon>
        <taxon>Nocardioidaceae</taxon>
        <taxon>Nocardioides</taxon>
    </lineage>
</organism>
<dbReference type="InterPro" id="IPR036291">
    <property type="entry name" value="NAD(P)-bd_dom_sf"/>
</dbReference>
<dbReference type="RefSeq" id="WP_179669594.1">
    <property type="nucleotide sequence ID" value="NZ_JACCFP010000001.1"/>
</dbReference>
<accession>A0A853CAT8</accession>
<dbReference type="InterPro" id="IPR051164">
    <property type="entry name" value="NmrA-like_oxidored"/>
</dbReference>
<dbReference type="Proteomes" id="UP000530424">
    <property type="component" value="Unassembled WGS sequence"/>
</dbReference>
<dbReference type="PANTHER" id="PTHR42748">
    <property type="entry name" value="NITROGEN METABOLITE REPRESSION PROTEIN NMRA FAMILY MEMBER"/>
    <property type="match status" value="1"/>
</dbReference>
<dbReference type="PANTHER" id="PTHR42748:SF3">
    <property type="entry name" value="BLL4366 PROTEIN"/>
    <property type="match status" value="1"/>
</dbReference>
<comment type="caution">
    <text evidence="2">The sequence shown here is derived from an EMBL/GenBank/DDBJ whole genome shotgun (WGS) entry which is preliminary data.</text>
</comment>
<name>A0A853CAT8_9ACTN</name>
<evidence type="ECO:0000256" key="1">
    <source>
        <dbReference type="ARBA" id="ARBA00022857"/>
    </source>
</evidence>
<keyword evidence="1" id="KW-0521">NADP</keyword>
<sequence length="265" mass="27765">MRVAVVGVTGRIGSLVQQALERREHTVVPISRSHGIDARTGTGLASALEGVDALVDVTNSTATDSAETVDFFSGTTRQLLAAGTAAGVKHHVVLSIAGLWKVRGNAHYEGKRAQETAVIEGDIPFTIVPATQFHDFAEMVASWTEVDGTAYLPPLLIQPVAPYDVAEVLATVATSAPQGRHPDVAGPDPHDLVDMARRTHAVRGRSVALVPTWHTGIFDAEMAGDALLPSSDAVITPTSFDAWLAEQAATGGPAGRAADAVDEIR</sequence>
<dbReference type="AlphaFoldDB" id="A0A853CAT8"/>
<reference evidence="2 3" key="1">
    <citation type="submission" date="2020-07" db="EMBL/GenBank/DDBJ databases">
        <title>Sequencing the genomes of 1000 actinobacteria strains.</title>
        <authorList>
            <person name="Klenk H.-P."/>
        </authorList>
    </citation>
    <scope>NUCLEOTIDE SEQUENCE [LARGE SCALE GENOMIC DNA]</scope>
    <source>
        <strain evidence="2 3">DSM 103833</strain>
    </source>
</reference>
<keyword evidence="3" id="KW-1185">Reference proteome</keyword>
<dbReference type="SUPFAM" id="SSF51735">
    <property type="entry name" value="NAD(P)-binding Rossmann-fold domains"/>
    <property type="match status" value="1"/>
</dbReference>
<dbReference type="Gene3D" id="3.40.50.720">
    <property type="entry name" value="NAD(P)-binding Rossmann-like Domain"/>
    <property type="match status" value="1"/>
</dbReference>